<dbReference type="Proteomes" id="UP000198866">
    <property type="component" value="Unassembled WGS sequence"/>
</dbReference>
<gene>
    <name evidence="1" type="ORF">SAMN05192539_103850</name>
</gene>
<evidence type="ECO:0000313" key="1">
    <source>
        <dbReference type="EMBL" id="SEK07359.1"/>
    </source>
</evidence>
<name>A0A1H7E017_9BURK</name>
<protein>
    <submittedName>
        <fullName evidence="1">Uncharacterized protein</fullName>
    </submittedName>
</protein>
<dbReference type="EMBL" id="FNYE01000038">
    <property type="protein sequence ID" value="SEK07359.1"/>
    <property type="molecule type" value="Genomic_DNA"/>
</dbReference>
<keyword evidence="2" id="KW-1185">Reference proteome</keyword>
<evidence type="ECO:0000313" key="2">
    <source>
        <dbReference type="Proteomes" id="UP000198866"/>
    </source>
</evidence>
<proteinExistence type="predicted"/>
<organism evidence="1 2">
    <name type="scientific">Paraburkholderia diazotrophica</name>
    <dbReference type="NCBI Taxonomy" id="667676"/>
    <lineage>
        <taxon>Bacteria</taxon>
        <taxon>Pseudomonadati</taxon>
        <taxon>Pseudomonadota</taxon>
        <taxon>Betaproteobacteria</taxon>
        <taxon>Burkholderiales</taxon>
        <taxon>Burkholderiaceae</taxon>
        <taxon>Paraburkholderia</taxon>
    </lineage>
</organism>
<sequence length="144" mass="16181">MFRVTIQEFFDALREQKISPLVDTQAVRAGVDARVRALCVSYPIPGRWPVLDLESAYQQTLNELPNVPDLVSDGYRRTVNLRGYDNIYRWSNGLAISPSSGPPISGAMLALLPPASTLSSPRLRAYKNANRALRGLWLRRLLDR</sequence>
<accession>A0A1H7E017</accession>
<dbReference type="AlphaFoldDB" id="A0A1H7E017"/>
<reference evidence="2" key="1">
    <citation type="submission" date="2016-10" db="EMBL/GenBank/DDBJ databases">
        <authorList>
            <person name="Varghese N."/>
            <person name="Submissions S."/>
        </authorList>
    </citation>
    <scope>NUCLEOTIDE SEQUENCE [LARGE SCALE GENOMIC DNA]</scope>
    <source>
        <strain evidence="2">LMG 26031</strain>
    </source>
</reference>